<feature type="region of interest" description="Disordered" evidence="3">
    <location>
        <begin position="279"/>
        <end position="355"/>
    </location>
</feature>
<dbReference type="PROSITE" id="PS51082">
    <property type="entry name" value="WH2"/>
    <property type="match status" value="1"/>
</dbReference>
<dbReference type="Proteomes" id="UP000053201">
    <property type="component" value="Unassembled WGS sequence"/>
</dbReference>
<dbReference type="AlphaFoldDB" id="A0A0L0HQY4"/>
<feature type="compositionally biased region" description="Basic residues" evidence="3">
    <location>
        <begin position="188"/>
        <end position="200"/>
    </location>
</feature>
<dbReference type="GeneID" id="27685896"/>
<feature type="compositionally biased region" description="Low complexity" evidence="3">
    <location>
        <begin position="330"/>
        <end position="349"/>
    </location>
</feature>
<dbReference type="GO" id="GO:0034237">
    <property type="term" value="F:protein kinase A regulatory subunit binding"/>
    <property type="evidence" value="ECO:0007669"/>
    <property type="project" value="TreeGrafter"/>
</dbReference>
<comment type="similarity">
    <text evidence="1">Belongs to the SCAR/WAVE family.</text>
</comment>
<dbReference type="GO" id="GO:0003779">
    <property type="term" value="F:actin binding"/>
    <property type="evidence" value="ECO:0007669"/>
    <property type="project" value="UniProtKB-KW"/>
</dbReference>
<proteinExistence type="inferred from homology"/>
<feature type="domain" description="WH2" evidence="4">
    <location>
        <begin position="358"/>
        <end position="376"/>
    </location>
</feature>
<protein>
    <recommendedName>
        <fullName evidence="4">WH2 domain-containing protein</fullName>
    </recommendedName>
</protein>
<name>A0A0L0HQY4_SPIPD</name>
<evidence type="ECO:0000313" key="6">
    <source>
        <dbReference type="Proteomes" id="UP000053201"/>
    </source>
</evidence>
<evidence type="ECO:0000313" key="5">
    <source>
        <dbReference type="EMBL" id="KND03249.1"/>
    </source>
</evidence>
<organism evidence="5 6">
    <name type="scientific">Spizellomyces punctatus (strain DAOM BR117)</name>
    <dbReference type="NCBI Taxonomy" id="645134"/>
    <lineage>
        <taxon>Eukaryota</taxon>
        <taxon>Fungi</taxon>
        <taxon>Fungi incertae sedis</taxon>
        <taxon>Chytridiomycota</taxon>
        <taxon>Chytridiomycota incertae sedis</taxon>
        <taxon>Chytridiomycetes</taxon>
        <taxon>Spizellomycetales</taxon>
        <taxon>Spizellomycetaceae</taxon>
        <taxon>Spizellomyces</taxon>
    </lineage>
</organism>
<dbReference type="GO" id="GO:0005856">
    <property type="term" value="C:cytoskeleton"/>
    <property type="evidence" value="ECO:0007669"/>
    <property type="project" value="UniProtKB-SubCell"/>
</dbReference>
<dbReference type="STRING" id="645134.A0A0L0HQY4"/>
<feature type="coiled-coil region" evidence="2">
    <location>
        <begin position="69"/>
        <end position="96"/>
    </location>
</feature>
<keyword evidence="2" id="KW-0175">Coiled coil</keyword>
<feature type="compositionally biased region" description="Basic and acidic residues" evidence="3">
    <location>
        <begin position="282"/>
        <end position="299"/>
    </location>
</feature>
<dbReference type="OrthoDB" id="1060785at2759"/>
<feature type="region of interest" description="Disordered" evidence="3">
    <location>
        <begin position="227"/>
        <end position="263"/>
    </location>
</feature>
<dbReference type="VEuPathDB" id="FungiDB:SPPG_02302"/>
<dbReference type="PANTHER" id="PTHR12902">
    <property type="entry name" value="WASP-1"/>
    <property type="match status" value="1"/>
</dbReference>
<dbReference type="Gene3D" id="1.20.5.340">
    <property type="match status" value="1"/>
</dbReference>
<gene>
    <name evidence="5" type="ORF">SPPG_02302</name>
</gene>
<keyword evidence="6" id="KW-1185">Reference proteome</keyword>
<feature type="region of interest" description="Disordered" evidence="3">
    <location>
        <begin position="188"/>
        <end position="207"/>
    </location>
</feature>
<dbReference type="Gene3D" id="6.10.280.150">
    <property type="match status" value="2"/>
</dbReference>
<dbReference type="InterPro" id="IPR003124">
    <property type="entry name" value="WH2_dom"/>
</dbReference>
<reference evidence="5 6" key="1">
    <citation type="submission" date="2009-08" db="EMBL/GenBank/DDBJ databases">
        <title>The Genome Sequence of Spizellomyces punctatus strain DAOM BR117.</title>
        <authorList>
            <consortium name="The Broad Institute Genome Sequencing Platform"/>
            <person name="Russ C."/>
            <person name="Cuomo C."/>
            <person name="Shea T."/>
            <person name="Young S.K."/>
            <person name="Zeng Q."/>
            <person name="Koehrsen M."/>
            <person name="Haas B."/>
            <person name="Borodovsky M."/>
            <person name="Guigo R."/>
            <person name="Alvarado L."/>
            <person name="Berlin A."/>
            <person name="Bochicchio J."/>
            <person name="Borenstein D."/>
            <person name="Chapman S."/>
            <person name="Chen Z."/>
            <person name="Engels R."/>
            <person name="Freedman E."/>
            <person name="Gellesch M."/>
            <person name="Goldberg J."/>
            <person name="Griggs A."/>
            <person name="Gujja S."/>
            <person name="Heiman D."/>
            <person name="Hepburn T."/>
            <person name="Howarth C."/>
            <person name="Jen D."/>
            <person name="Larson L."/>
            <person name="Lewis B."/>
            <person name="Mehta T."/>
            <person name="Park D."/>
            <person name="Pearson M."/>
            <person name="Roberts A."/>
            <person name="Saif S."/>
            <person name="Shenoy N."/>
            <person name="Sisk P."/>
            <person name="Stolte C."/>
            <person name="Sykes S."/>
            <person name="Thomson T."/>
            <person name="Walk T."/>
            <person name="White J."/>
            <person name="Yandava C."/>
            <person name="Burger G."/>
            <person name="Gray M.W."/>
            <person name="Holland P.W.H."/>
            <person name="King N."/>
            <person name="Lang F.B.F."/>
            <person name="Roger A.J."/>
            <person name="Ruiz-Trillo I."/>
            <person name="Lander E."/>
            <person name="Nusbaum C."/>
        </authorList>
    </citation>
    <scope>NUCLEOTIDE SEQUENCE [LARGE SCALE GENOMIC DNA]</scope>
    <source>
        <strain evidence="5 6">DAOM BR117</strain>
    </source>
</reference>
<evidence type="ECO:0000256" key="3">
    <source>
        <dbReference type="SAM" id="MobiDB-lite"/>
    </source>
</evidence>
<dbReference type="EMBL" id="KQ257452">
    <property type="protein sequence ID" value="KND03249.1"/>
    <property type="molecule type" value="Genomic_DNA"/>
</dbReference>
<evidence type="ECO:0000256" key="1">
    <source>
        <dbReference type="ARBA" id="ARBA00006993"/>
    </source>
</evidence>
<dbReference type="GO" id="GO:2000601">
    <property type="term" value="P:positive regulation of Arp2/3 complex-mediated actin nucleation"/>
    <property type="evidence" value="ECO:0007669"/>
    <property type="project" value="TreeGrafter"/>
</dbReference>
<dbReference type="RefSeq" id="XP_016611288.1">
    <property type="nucleotide sequence ID" value="XM_016750592.1"/>
</dbReference>
<evidence type="ECO:0000259" key="4">
    <source>
        <dbReference type="PROSITE" id="PS51082"/>
    </source>
</evidence>
<accession>A0A0L0HQY4</accession>
<evidence type="ECO:0000256" key="2">
    <source>
        <dbReference type="SAM" id="Coils"/>
    </source>
</evidence>
<sequence>MTLPKRVSYPPPPVPSKPHVRFGDIIKETALPDTIVRQTSLMQLTRVLDQLSNFSLYANEIASDLVKSSVSISERVEEVQKRIDALKNASPNVEEKLAVANLAESMNHERFDWKSQLKLGSNLFTKETEDPSLRAVYETCNDAPNLSLMDPFRADGQPCMKFYSYPEFFAEEWKMLMQKEFDEERKRKKERRELKKKAKLQRPTAAGKLQVQELQIKRYNSQGELITEGGESADTSNAPFRRLSIGSSDSPYGSGRGMPPAVRSWNKAEIRTSIMMRPALAWEDHGRPSRGHTQVERSKTSRTRVNTPPPPPPPPPPPLAFAGAPSTVPASGGAPIAATGASASAAAAGKPTLSPALSNMNFLNEIRSGQFTLKKVDAPVMTAAEKRSARDQASDVAAILMRRVAMEMSDSEDEDSADDDDWD</sequence>
<dbReference type="GO" id="GO:0071933">
    <property type="term" value="F:Arp2/3 complex binding"/>
    <property type="evidence" value="ECO:0007669"/>
    <property type="project" value="TreeGrafter"/>
</dbReference>
<dbReference type="PANTHER" id="PTHR12902:SF1">
    <property type="entry name" value="WISKOTT-ALDRICH SYNDROME PROTEIN FAMILY MEMBER"/>
    <property type="match status" value="1"/>
</dbReference>
<feature type="compositionally biased region" description="Pro residues" evidence="3">
    <location>
        <begin position="307"/>
        <end position="319"/>
    </location>
</feature>
<dbReference type="GO" id="GO:0030036">
    <property type="term" value="P:actin cytoskeleton organization"/>
    <property type="evidence" value="ECO:0007669"/>
    <property type="project" value="InterPro"/>
</dbReference>
<dbReference type="eggNOG" id="KOG1830">
    <property type="taxonomic scope" value="Eukaryota"/>
</dbReference>
<dbReference type="InParanoid" id="A0A0L0HQY4"/>
<dbReference type="InterPro" id="IPR028288">
    <property type="entry name" value="SCAR/WAVE_fam"/>
</dbReference>
<dbReference type="OMA" id="PDMAYND"/>